<evidence type="ECO:0000256" key="5">
    <source>
        <dbReference type="ARBA" id="ARBA00023600"/>
    </source>
</evidence>
<evidence type="ECO:0000256" key="6">
    <source>
        <dbReference type="SAM" id="MobiDB-lite"/>
    </source>
</evidence>
<evidence type="ECO:0000313" key="9">
    <source>
        <dbReference type="Proteomes" id="UP000323732"/>
    </source>
</evidence>
<evidence type="ECO:0000256" key="4">
    <source>
        <dbReference type="ARBA" id="ARBA00023136"/>
    </source>
</evidence>
<feature type="compositionally biased region" description="Acidic residues" evidence="6">
    <location>
        <begin position="170"/>
        <end position="182"/>
    </location>
</feature>
<dbReference type="InterPro" id="IPR006480">
    <property type="entry name" value="Phage_holin_4_1"/>
</dbReference>
<keyword evidence="3 7" id="KW-1133">Transmembrane helix</keyword>
<gene>
    <name evidence="8" type="ORF">FZD47_25605</name>
</gene>
<feature type="transmembrane region" description="Helical" evidence="7">
    <location>
        <begin position="96"/>
        <end position="116"/>
    </location>
</feature>
<evidence type="ECO:0000256" key="2">
    <source>
        <dbReference type="ARBA" id="ARBA00022692"/>
    </source>
</evidence>
<dbReference type="Proteomes" id="UP000323732">
    <property type="component" value="Unassembled WGS sequence"/>
</dbReference>
<comment type="caution">
    <text evidence="8">The sequence shown here is derived from an EMBL/GenBank/DDBJ whole genome shotgun (WGS) entry which is preliminary data.</text>
</comment>
<name>A0A5D4RYQ4_9BACI</name>
<feature type="transmembrane region" description="Helical" evidence="7">
    <location>
        <begin position="72"/>
        <end position="90"/>
    </location>
</feature>
<comment type="subcellular location">
    <subcellularLocation>
        <location evidence="1">Membrane</location>
        <topology evidence="1">Multi-pass membrane protein</topology>
    </subcellularLocation>
</comment>
<dbReference type="Pfam" id="PF05105">
    <property type="entry name" value="Phage_holin_4_1"/>
    <property type="match status" value="1"/>
</dbReference>
<proteinExistence type="inferred from homology"/>
<reference evidence="8 9" key="1">
    <citation type="submission" date="2019-08" db="EMBL/GenBank/DDBJ databases">
        <title>Bacillus genomes from the desert of Cuatro Cienegas, Coahuila.</title>
        <authorList>
            <person name="Olmedo-Alvarez G."/>
        </authorList>
    </citation>
    <scope>NUCLEOTIDE SEQUENCE [LARGE SCALE GENOMIC DNA]</scope>
    <source>
        <strain evidence="8 9">CH37_1T</strain>
    </source>
</reference>
<keyword evidence="2 7" id="KW-0812">Transmembrane</keyword>
<keyword evidence="4 7" id="KW-0472">Membrane</keyword>
<evidence type="ECO:0000256" key="1">
    <source>
        <dbReference type="ARBA" id="ARBA00004141"/>
    </source>
</evidence>
<evidence type="ECO:0000256" key="7">
    <source>
        <dbReference type="SAM" id="Phobius"/>
    </source>
</evidence>
<feature type="region of interest" description="Disordered" evidence="6">
    <location>
        <begin position="163"/>
        <end position="182"/>
    </location>
</feature>
<dbReference type="AlphaFoldDB" id="A0A5D4RYQ4"/>
<dbReference type="EMBL" id="VTES01000015">
    <property type="protein sequence ID" value="TYS55809.1"/>
    <property type="molecule type" value="Genomic_DNA"/>
</dbReference>
<dbReference type="GO" id="GO:0016020">
    <property type="term" value="C:membrane"/>
    <property type="evidence" value="ECO:0007669"/>
    <property type="project" value="UniProtKB-SubCell"/>
</dbReference>
<evidence type="ECO:0000313" key="8">
    <source>
        <dbReference type="EMBL" id="TYS55809.1"/>
    </source>
</evidence>
<protein>
    <submittedName>
        <fullName evidence="8">Phage holin family protein</fullName>
    </submittedName>
</protein>
<feature type="transmembrane region" description="Helical" evidence="7">
    <location>
        <begin position="43"/>
        <end position="60"/>
    </location>
</feature>
<comment type="similarity">
    <text evidence="5">Belongs to the bacteriophage holin family. Cp-1 holin subfamily.</text>
</comment>
<feature type="transmembrane region" description="Helical" evidence="7">
    <location>
        <begin position="20"/>
        <end position="37"/>
    </location>
</feature>
<sequence length="182" mass="20032">MRIITEVFDFSNLLNTRTGMASVFSGITGSLMIGLYGETNVPWMLIVWILIGLDWIGGIAAAKKDGTYASEYGISGVMRTVVMIVLPVVGDKIDKVMGTPQLFFFLLAGGIAWHTWESMTANFARAGWSRWIPNWALNIVASEIQAKIRRSADRLQVNNQIPIPPSALPAEEETAVSTQEEN</sequence>
<organism evidence="8 9">
    <name type="scientific">Bacillus infantis</name>
    <dbReference type="NCBI Taxonomy" id="324767"/>
    <lineage>
        <taxon>Bacteria</taxon>
        <taxon>Bacillati</taxon>
        <taxon>Bacillota</taxon>
        <taxon>Bacilli</taxon>
        <taxon>Bacillales</taxon>
        <taxon>Bacillaceae</taxon>
        <taxon>Bacillus</taxon>
    </lineage>
</organism>
<evidence type="ECO:0000256" key="3">
    <source>
        <dbReference type="ARBA" id="ARBA00022989"/>
    </source>
</evidence>
<accession>A0A5D4RYQ4</accession>